<organism evidence="10 11">
    <name type="scientific">Nocardioides euryhalodurans</name>
    <dbReference type="NCBI Taxonomy" id="2518370"/>
    <lineage>
        <taxon>Bacteria</taxon>
        <taxon>Bacillati</taxon>
        <taxon>Actinomycetota</taxon>
        <taxon>Actinomycetes</taxon>
        <taxon>Propionibacteriales</taxon>
        <taxon>Nocardioidaceae</taxon>
        <taxon>Nocardioides</taxon>
    </lineage>
</organism>
<dbReference type="RefSeq" id="WP_135076187.1">
    <property type="nucleotide sequence ID" value="NZ_CP038267.1"/>
</dbReference>
<evidence type="ECO:0000313" key="10">
    <source>
        <dbReference type="EMBL" id="QBR92264.1"/>
    </source>
</evidence>
<dbReference type="GO" id="GO:0004540">
    <property type="term" value="F:RNA nuclease activity"/>
    <property type="evidence" value="ECO:0007669"/>
    <property type="project" value="InterPro"/>
</dbReference>
<evidence type="ECO:0000256" key="4">
    <source>
        <dbReference type="ARBA" id="ARBA00022723"/>
    </source>
</evidence>
<comment type="cofactor">
    <cofactor evidence="1 8">
        <name>Mg(2+)</name>
        <dbReference type="ChEBI" id="CHEBI:18420"/>
    </cofactor>
</comment>
<dbReference type="InterPro" id="IPR050556">
    <property type="entry name" value="Type_II_TA_system_RNase"/>
</dbReference>
<dbReference type="EMBL" id="CP038267">
    <property type="protein sequence ID" value="QBR92264.1"/>
    <property type="molecule type" value="Genomic_DNA"/>
</dbReference>
<dbReference type="GO" id="GO:0016787">
    <property type="term" value="F:hydrolase activity"/>
    <property type="evidence" value="ECO:0007669"/>
    <property type="project" value="UniProtKB-KW"/>
</dbReference>
<accession>A0A4P7GKG8</accession>
<dbReference type="KEGG" id="noy:EXE57_08160"/>
<dbReference type="InterPro" id="IPR002716">
    <property type="entry name" value="PIN_dom"/>
</dbReference>
<dbReference type="InterPro" id="IPR029060">
    <property type="entry name" value="PIN-like_dom_sf"/>
</dbReference>
<keyword evidence="3 8" id="KW-0540">Nuclease</keyword>
<dbReference type="InterPro" id="IPR022907">
    <property type="entry name" value="VapC_family"/>
</dbReference>
<evidence type="ECO:0000256" key="2">
    <source>
        <dbReference type="ARBA" id="ARBA00022649"/>
    </source>
</evidence>
<keyword evidence="6 8" id="KW-0460">Magnesium</keyword>
<protein>
    <recommendedName>
        <fullName evidence="8">Ribonuclease VapC</fullName>
        <shortName evidence="8">RNase VapC</shortName>
        <ecNumber evidence="8">3.1.-.-</ecNumber>
    </recommendedName>
    <alternativeName>
        <fullName evidence="8">Toxin VapC</fullName>
    </alternativeName>
</protein>
<comment type="function">
    <text evidence="8">Toxic component of a toxin-antitoxin (TA) system. An RNase.</text>
</comment>
<dbReference type="PANTHER" id="PTHR33653">
    <property type="entry name" value="RIBONUCLEASE VAPC2"/>
    <property type="match status" value="1"/>
</dbReference>
<evidence type="ECO:0000256" key="8">
    <source>
        <dbReference type="HAMAP-Rule" id="MF_00265"/>
    </source>
</evidence>
<dbReference type="Gene3D" id="3.40.50.1010">
    <property type="entry name" value="5'-nuclease"/>
    <property type="match status" value="1"/>
</dbReference>
<dbReference type="PANTHER" id="PTHR33653:SF1">
    <property type="entry name" value="RIBONUCLEASE VAPC2"/>
    <property type="match status" value="1"/>
</dbReference>
<keyword evidence="11" id="KW-1185">Reference proteome</keyword>
<evidence type="ECO:0000256" key="3">
    <source>
        <dbReference type="ARBA" id="ARBA00022722"/>
    </source>
</evidence>
<keyword evidence="2 8" id="KW-1277">Toxin-antitoxin system</keyword>
<keyword evidence="4 8" id="KW-0479">Metal-binding</keyword>
<name>A0A4P7GKG8_9ACTN</name>
<keyword evidence="5 8" id="KW-0378">Hydrolase</keyword>
<gene>
    <name evidence="8" type="primary">vapC</name>
    <name evidence="10" type="ORF">EXE57_08160</name>
</gene>
<evidence type="ECO:0000313" key="11">
    <source>
        <dbReference type="Proteomes" id="UP000294894"/>
    </source>
</evidence>
<dbReference type="Pfam" id="PF01850">
    <property type="entry name" value="PIN"/>
    <property type="match status" value="1"/>
</dbReference>
<reference evidence="10 11" key="1">
    <citation type="submission" date="2019-03" db="EMBL/GenBank/DDBJ databases">
        <title>Three New Species of Nocardioides, Nocardioides euryhalodurans sp. nov., Nocardioides seonyuensis sp. nov. and Nocardioides eburneoflavus sp. nov., Iolated from Soil.</title>
        <authorList>
            <person name="Roh S.G."/>
            <person name="Lee C."/>
            <person name="Kim M.-K."/>
            <person name="Kim S.B."/>
        </authorList>
    </citation>
    <scope>NUCLEOTIDE SEQUENCE [LARGE SCALE GENOMIC DNA]</scope>
    <source>
        <strain evidence="10 11">MMS17-SY117</strain>
    </source>
</reference>
<evidence type="ECO:0000256" key="7">
    <source>
        <dbReference type="ARBA" id="ARBA00038093"/>
    </source>
</evidence>
<dbReference type="Proteomes" id="UP000294894">
    <property type="component" value="Chromosome"/>
</dbReference>
<comment type="similarity">
    <text evidence="7 8">Belongs to the PINc/VapC protein family.</text>
</comment>
<evidence type="ECO:0000256" key="6">
    <source>
        <dbReference type="ARBA" id="ARBA00022842"/>
    </source>
</evidence>
<keyword evidence="8" id="KW-0800">Toxin</keyword>
<feature type="binding site" evidence="8">
    <location>
        <position position="4"/>
    </location>
    <ligand>
        <name>Mg(2+)</name>
        <dbReference type="ChEBI" id="CHEBI:18420"/>
    </ligand>
</feature>
<sequence length="131" mass="13712">MIIDSSALMAIVDDEPDGARLLAMAAGADCKMSVATKLEVSIVADARSRAHGVRLDQVVEALAIELVPVSVRQGEVARGAYRRYGRGSGSAARLNFGDCFAYALSVTSGEPLLFTGEDFTHTDVTVAVPPG</sequence>
<feature type="domain" description="PIN" evidence="9">
    <location>
        <begin position="1"/>
        <end position="123"/>
    </location>
</feature>
<evidence type="ECO:0000256" key="1">
    <source>
        <dbReference type="ARBA" id="ARBA00001946"/>
    </source>
</evidence>
<dbReference type="EC" id="3.1.-.-" evidence="8"/>
<dbReference type="GO" id="GO:0090729">
    <property type="term" value="F:toxin activity"/>
    <property type="evidence" value="ECO:0007669"/>
    <property type="project" value="UniProtKB-KW"/>
</dbReference>
<dbReference type="HAMAP" id="MF_00265">
    <property type="entry name" value="VapC_Nob1"/>
    <property type="match status" value="1"/>
</dbReference>
<evidence type="ECO:0000259" key="9">
    <source>
        <dbReference type="Pfam" id="PF01850"/>
    </source>
</evidence>
<evidence type="ECO:0000256" key="5">
    <source>
        <dbReference type="ARBA" id="ARBA00022801"/>
    </source>
</evidence>
<dbReference type="SUPFAM" id="SSF88723">
    <property type="entry name" value="PIN domain-like"/>
    <property type="match status" value="1"/>
</dbReference>
<dbReference type="CDD" id="cd09871">
    <property type="entry name" value="PIN_MtVapC28-VapC30-like"/>
    <property type="match status" value="1"/>
</dbReference>
<proteinExistence type="inferred from homology"/>
<dbReference type="OrthoDB" id="32625at2"/>
<feature type="binding site" evidence="8">
    <location>
        <position position="98"/>
    </location>
    <ligand>
        <name>Mg(2+)</name>
        <dbReference type="ChEBI" id="CHEBI:18420"/>
    </ligand>
</feature>
<dbReference type="AlphaFoldDB" id="A0A4P7GKG8"/>
<dbReference type="GO" id="GO:0000287">
    <property type="term" value="F:magnesium ion binding"/>
    <property type="evidence" value="ECO:0007669"/>
    <property type="project" value="UniProtKB-UniRule"/>
</dbReference>